<accession>A0AAN6YGQ1</accession>
<keyword evidence="2" id="KW-1185">Reference proteome</keyword>
<organism evidence="1 2">
    <name type="scientific">Rhypophila decipiens</name>
    <dbReference type="NCBI Taxonomy" id="261697"/>
    <lineage>
        <taxon>Eukaryota</taxon>
        <taxon>Fungi</taxon>
        <taxon>Dikarya</taxon>
        <taxon>Ascomycota</taxon>
        <taxon>Pezizomycotina</taxon>
        <taxon>Sordariomycetes</taxon>
        <taxon>Sordariomycetidae</taxon>
        <taxon>Sordariales</taxon>
        <taxon>Naviculisporaceae</taxon>
        <taxon>Rhypophila</taxon>
    </lineage>
</organism>
<dbReference type="AlphaFoldDB" id="A0AAN6YGQ1"/>
<protein>
    <submittedName>
        <fullName evidence="1">Uncharacterized protein</fullName>
    </submittedName>
</protein>
<name>A0AAN6YGQ1_9PEZI</name>
<reference evidence="1" key="2">
    <citation type="submission" date="2023-05" db="EMBL/GenBank/DDBJ databases">
        <authorList>
            <consortium name="Lawrence Berkeley National Laboratory"/>
            <person name="Steindorff A."/>
            <person name="Hensen N."/>
            <person name="Bonometti L."/>
            <person name="Westerberg I."/>
            <person name="Brannstrom I.O."/>
            <person name="Guillou S."/>
            <person name="Cros-Aarteil S."/>
            <person name="Calhoun S."/>
            <person name="Haridas S."/>
            <person name="Kuo A."/>
            <person name="Mondo S."/>
            <person name="Pangilinan J."/>
            <person name="Riley R."/>
            <person name="Labutti K."/>
            <person name="Andreopoulos B."/>
            <person name="Lipzen A."/>
            <person name="Chen C."/>
            <person name="Yanf M."/>
            <person name="Daum C."/>
            <person name="Ng V."/>
            <person name="Clum A."/>
            <person name="Ohm R."/>
            <person name="Martin F."/>
            <person name="Silar P."/>
            <person name="Natvig D."/>
            <person name="Lalanne C."/>
            <person name="Gautier V."/>
            <person name="Ament-Velasquez S.L."/>
            <person name="Kruys A."/>
            <person name="Hutchinson M.I."/>
            <person name="Powell A.J."/>
            <person name="Barry K."/>
            <person name="Miller A.N."/>
            <person name="Grigoriev I.V."/>
            <person name="Debuchy R."/>
            <person name="Gladieux P."/>
            <person name="Thoren M.H."/>
            <person name="Johannesson H."/>
        </authorList>
    </citation>
    <scope>NUCLEOTIDE SEQUENCE</scope>
    <source>
        <strain evidence="1">PSN293</strain>
    </source>
</reference>
<gene>
    <name evidence="1" type="ORF">QBC37DRAFT_481102</name>
</gene>
<evidence type="ECO:0000313" key="2">
    <source>
        <dbReference type="Proteomes" id="UP001301769"/>
    </source>
</evidence>
<dbReference type="EMBL" id="MU858075">
    <property type="protein sequence ID" value="KAK4215832.1"/>
    <property type="molecule type" value="Genomic_DNA"/>
</dbReference>
<reference evidence="1" key="1">
    <citation type="journal article" date="2023" name="Mol. Phylogenet. Evol.">
        <title>Genome-scale phylogeny and comparative genomics of the fungal order Sordariales.</title>
        <authorList>
            <person name="Hensen N."/>
            <person name="Bonometti L."/>
            <person name="Westerberg I."/>
            <person name="Brannstrom I.O."/>
            <person name="Guillou S."/>
            <person name="Cros-Aarteil S."/>
            <person name="Calhoun S."/>
            <person name="Haridas S."/>
            <person name="Kuo A."/>
            <person name="Mondo S."/>
            <person name="Pangilinan J."/>
            <person name="Riley R."/>
            <person name="LaButti K."/>
            <person name="Andreopoulos B."/>
            <person name="Lipzen A."/>
            <person name="Chen C."/>
            <person name="Yan M."/>
            <person name="Daum C."/>
            <person name="Ng V."/>
            <person name="Clum A."/>
            <person name="Steindorff A."/>
            <person name="Ohm R.A."/>
            <person name="Martin F."/>
            <person name="Silar P."/>
            <person name="Natvig D.O."/>
            <person name="Lalanne C."/>
            <person name="Gautier V."/>
            <person name="Ament-Velasquez S.L."/>
            <person name="Kruys A."/>
            <person name="Hutchinson M.I."/>
            <person name="Powell A.J."/>
            <person name="Barry K."/>
            <person name="Miller A.N."/>
            <person name="Grigoriev I.V."/>
            <person name="Debuchy R."/>
            <person name="Gladieux P."/>
            <person name="Hiltunen Thoren M."/>
            <person name="Johannesson H."/>
        </authorList>
    </citation>
    <scope>NUCLEOTIDE SEQUENCE</scope>
    <source>
        <strain evidence="1">PSN293</strain>
    </source>
</reference>
<sequence>MKLTSTSHLSEVTLLPVEFFLTTTARVHTTASCPKLLAELRRCPPARISELVHFPISPFVRPTWAGVRGHEEPKLGCPVEPRCIGGRKQMYLPVPLLPGNAACPSLPPSCISPCSEGEEMRQRNNRETLSRTSRTMMEEHHHRQYEASEQQCRKTEGHLGLWVRVDGVEACWEGIPVPLSLRASNDRTELEHAIREEGDSRLPDGLLIQLTLDSSAWIAFWCNNGRYRGIGRPSVPYKHTGTPIMDAHDSCSQGRRSPQTRSTEGLAPCNLCRRIKPVADGTIRSKHFPRRPAVCKHLGPVFLILILARDTGKGAAPENGFGMPHPCSACRLPISCNTATTWQLPVPEIQDMDRVFQYQFAIEKSVPASAAMFFSMESSWWLEFRRKGIHVKADES</sequence>
<evidence type="ECO:0000313" key="1">
    <source>
        <dbReference type="EMBL" id="KAK4215832.1"/>
    </source>
</evidence>
<proteinExistence type="predicted"/>
<dbReference type="Proteomes" id="UP001301769">
    <property type="component" value="Unassembled WGS sequence"/>
</dbReference>
<comment type="caution">
    <text evidence="1">The sequence shown here is derived from an EMBL/GenBank/DDBJ whole genome shotgun (WGS) entry which is preliminary data.</text>
</comment>